<protein>
    <submittedName>
        <fullName evidence="3">Uncharacterized protein (DUF608 family)</fullName>
    </submittedName>
</protein>
<dbReference type="SUPFAM" id="SSF48208">
    <property type="entry name" value="Six-hairpin glycosidases"/>
    <property type="match status" value="1"/>
</dbReference>
<sequence>MWYEGAKTKEISFPLGGIGTGCIGLGGNGGLVDFEIKNRSNKNTTAEFTHFAVKVENEEHVIDCRVLQGDLNKNYIGCTERPLYTGYGFGPDRGTMAGFPHFEKVDFYGEYPIAEVNFFHEKFPGAIKMTAFSPLIPTNEDDSSIPAAFFEIEIENTTSSKLKYTVALSCNNFYSQTKTAHLYEKQDKISYIFLGNNETKNTTEYGDLTIATDCTEVSYQEYWFRGRWFDNSSVFWNEFSQYGKLKNRTYKESRKNPGSDGSSDTATLAAHINLNSGERRRVRFILSWSNPYMHNFWEITHIGLTKEEIAQRRAKKWKNYYAVLFPTSRDSAIYGMKNFSQLYKNTDLYRKAMFSCTLPEEVLDAVTANIAALKSPSCLRLEDGSFYGFEGVHAHVGSCEGTCTHVWSYAYAPAFLFPALERSARTNEYTYSMQKAGGLAFRVQLPLGEPPSNHRPAVDGQYGSVLRVYREFLISGDINWLKGIWPEVKRSVEYAWDKENIDQWDMNRDGIMEGRQHHTLDMELFGPNAWLSGMYLSGLLAAAKMAQVLGDQEAQSVYMSIFHSGKERLNHMLFNGEYFYQKVNLKDKAMLEKFHEGFSMHDPDAVASYWNTEAEEMKYQAGEGCMIDQVLGQWHADMLNLGEVFEEEKTRLALHSIYKYNFIGNMREFVNPCRIYSMNDERGTVICSYPENRKMPFIPVPYAGETMTGFEYQAASHMIRKGLIAEGRECVKAVRDRYDGEKRNPWNEIECGSNYVRSMSSYALLLAYSGFSYDMYRGEIGFHPIEKGDYKYFWSLDTGFGTAGLKNDIFTLQVCYGHLKINSIDIETDEISKIIYEGKKLGYIIQDKQAFTLKIM</sequence>
<dbReference type="InterPro" id="IPR006775">
    <property type="entry name" value="GH116_catalytic"/>
</dbReference>
<organism evidence="3 4">
    <name type="scientific">Muricomes intestini</name>
    <dbReference type="NCBI Taxonomy" id="1796634"/>
    <lineage>
        <taxon>Bacteria</taxon>
        <taxon>Bacillati</taxon>
        <taxon>Bacillota</taxon>
        <taxon>Clostridia</taxon>
        <taxon>Lachnospirales</taxon>
        <taxon>Lachnospiraceae</taxon>
        <taxon>Muricomes</taxon>
    </lineage>
</organism>
<dbReference type="GO" id="GO:0005975">
    <property type="term" value="P:carbohydrate metabolic process"/>
    <property type="evidence" value="ECO:0007669"/>
    <property type="project" value="InterPro"/>
</dbReference>
<proteinExistence type="predicted"/>
<dbReference type="GO" id="GO:0004553">
    <property type="term" value="F:hydrolase activity, hydrolyzing O-glycosyl compounds"/>
    <property type="evidence" value="ECO:0007669"/>
    <property type="project" value="InterPro"/>
</dbReference>
<dbReference type="Proteomes" id="UP000295726">
    <property type="component" value="Unassembled WGS sequence"/>
</dbReference>
<dbReference type="RefSeq" id="WP_165920929.1">
    <property type="nucleotide sequence ID" value="NZ_DAISCH010000082.1"/>
</dbReference>
<name>A0A4R3K3Z8_9FIRM</name>
<dbReference type="PANTHER" id="PTHR12654:SF0">
    <property type="entry name" value="NON-LYSOSOMAL GLUCOSYLCERAMIDASE"/>
    <property type="match status" value="1"/>
</dbReference>
<dbReference type="InterPro" id="IPR024462">
    <property type="entry name" value="GH116_N"/>
</dbReference>
<evidence type="ECO:0000259" key="1">
    <source>
        <dbReference type="Pfam" id="PF04685"/>
    </source>
</evidence>
<dbReference type="InterPro" id="IPR008928">
    <property type="entry name" value="6-hairpin_glycosidase_sf"/>
</dbReference>
<dbReference type="Pfam" id="PF12215">
    <property type="entry name" value="Glyco_hydr_116N"/>
    <property type="match status" value="1"/>
</dbReference>
<keyword evidence="4" id="KW-1185">Reference proteome</keyword>
<evidence type="ECO:0000313" key="4">
    <source>
        <dbReference type="Proteomes" id="UP000295726"/>
    </source>
</evidence>
<feature type="domain" description="Glycosyl-hydrolase family 116 N-terminal" evidence="2">
    <location>
        <begin position="13"/>
        <end position="332"/>
    </location>
</feature>
<evidence type="ECO:0000259" key="2">
    <source>
        <dbReference type="Pfam" id="PF12215"/>
    </source>
</evidence>
<dbReference type="AlphaFoldDB" id="A0A4R3K3Z8"/>
<dbReference type="InterPro" id="IPR052566">
    <property type="entry name" value="Non-lysos_glucosylceramidase"/>
</dbReference>
<reference evidence="3 4" key="1">
    <citation type="submission" date="2019-03" db="EMBL/GenBank/DDBJ databases">
        <title>Genomic Encyclopedia of Type Strains, Phase IV (KMG-IV): sequencing the most valuable type-strain genomes for metagenomic binning, comparative biology and taxonomic classification.</title>
        <authorList>
            <person name="Goeker M."/>
        </authorList>
    </citation>
    <scope>NUCLEOTIDE SEQUENCE [LARGE SCALE GENOMIC DNA]</scope>
    <source>
        <strain evidence="3 4">DSM 29489</strain>
    </source>
</reference>
<accession>A0A4R3K3Z8</accession>
<comment type="caution">
    <text evidence="3">The sequence shown here is derived from an EMBL/GenBank/DDBJ whole genome shotgun (WGS) entry which is preliminary data.</text>
</comment>
<dbReference type="Pfam" id="PF04685">
    <property type="entry name" value="DUF608"/>
    <property type="match status" value="1"/>
</dbReference>
<dbReference type="PANTHER" id="PTHR12654">
    <property type="entry name" value="BILE ACID BETA-GLUCOSIDASE-RELATED"/>
    <property type="match status" value="1"/>
</dbReference>
<dbReference type="Gene3D" id="1.50.10.10">
    <property type="match status" value="1"/>
</dbReference>
<dbReference type="InterPro" id="IPR012341">
    <property type="entry name" value="6hp_glycosidase-like_sf"/>
</dbReference>
<gene>
    <name evidence="3" type="ORF">EDD59_1174</name>
</gene>
<dbReference type="EMBL" id="SLZZ01000017">
    <property type="protein sequence ID" value="TCS77397.1"/>
    <property type="molecule type" value="Genomic_DNA"/>
</dbReference>
<dbReference type="PROSITE" id="PS51257">
    <property type="entry name" value="PROKAR_LIPOPROTEIN"/>
    <property type="match status" value="1"/>
</dbReference>
<evidence type="ECO:0000313" key="3">
    <source>
        <dbReference type="EMBL" id="TCS77397.1"/>
    </source>
</evidence>
<feature type="domain" description="Glycosyl-hydrolase family 116 catalytic region" evidence="1">
    <location>
        <begin position="459"/>
        <end position="764"/>
    </location>
</feature>